<comment type="similarity">
    <text evidence="1">Belongs to the cyclin family.</text>
</comment>
<dbReference type="SUPFAM" id="SSF47954">
    <property type="entry name" value="Cyclin-like"/>
    <property type="match status" value="1"/>
</dbReference>
<keyword evidence="5" id="KW-1185">Reference proteome</keyword>
<organism evidence="4 5">
    <name type="scientific">Stylonychia lemnae</name>
    <name type="common">Ciliate</name>
    <dbReference type="NCBI Taxonomy" id="5949"/>
    <lineage>
        <taxon>Eukaryota</taxon>
        <taxon>Sar</taxon>
        <taxon>Alveolata</taxon>
        <taxon>Ciliophora</taxon>
        <taxon>Intramacronucleata</taxon>
        <taxon>Spirotrichea</taxon>
        <taxon>Stichotrichia</taxon>
        <taxon>Sporadotrichida</taxon>
        <taxon>Oxytrichidae</taxon>
        <taxon>Stylonychinae</taxon>
        <taxon>Stylonychia</taxon>
    </lineage>
</organism>
<sequence length="689" mass="80405">MHQDVNNQPHLDYLMGSKPRQSKTKNSVFTNREKVLYETSQNRRPQVKRINISSQESEQSLEKVNNQQDQISIKRHKQTFLNDKISQLLIRNSTKDLIERQAVKKIERGRGRFLKKLQNVTYDETLKNQEQTRFNKQQQQLIKLDNIICNQQQKTKNQSLIRQMKEPKCPRSIIDQTNGVLTRKLPCKPAFNIFKTEDHRSSLHDKHYSQQNQQQSQSIIQNIKPKIQVISSKNIIKKKAPSQLQTRVNESVIISRHTDISMDQSECCVGQSQDQPRSLNRVFNIAKKNSFPMAQIASKNPSHQGSMISDKREKSLNNISKKTKSLQQVPIKAIIMPISEKLSSMVSSSHNQSNTSLCLQDLQGIKVNIQTDPIMPPLKIIADEYYNYLINYEETLLCHYLLSDRLSRDFFTQRCYSMHQEIDTQLRARLLDWILHCTQVAQMEEKNIFFIICHLIDTYYQRIEIPQSKEDVQLTAISALFIASKLIQINHLSMQFCAQNLGHSKYTIKNIEDRESEILRLAEWEINSHPTLYEIFELTVMLIKKEIQGKVFNLEMINFIRDFQSIAFCILRSCLSIMNISNRPPIETVALAINLGMSLKIQEAEIKQTAGDLCEIYVIVKAWECVQRYKFRLIGDLTDKTIGLMIEIQRIKLICKETLIEILNIPRRLLSYDQYQLRLMLQGMNQYLI</sequence>
<evidence type="ECO:0000313" key="5">
    <source>
        <dbReference type="Proteomes" id="UP000039865"/>
    </source>
</evidence>
<dbReference type="InParanoid" id="A0A078BBU0"/>
<dbReference type="Gene3D" id="1.10.472.10">
    <property type="entry name" value="Cyclin-like"/>
    <property type="match status" value="1"/>
</dbReference>
<feature type="compositionally biased region" description="Polar residues" evidence="2">
    <location>
        <begin position="51"/>
        <end position="63"/>
    </location>
</feature>
<dbReference type="InterPro" id="IPR006671">
    <property type="entry name" value="Cyclin_N"/>
</dbReference>
<proteinExistence type="inferred from homology"/>
<feature type="domain" description="Cyclin-like" evidence="3">
    <location>
        <begin position="432"/>
        <end position="520"/>
    </location>
</feature>
<dbReference type="Pfam" id="PF00134">
    <property type="entry name" value="Cyclin_N"/>
    <property type="match status" value="1"/>
</dbReference>
<evidence type="ECO:0000313" key="4">
    <source>
        <dbReference type="EMBL" id="CDW90722.1"/>
    </source>
</evidence>
<dbReference type="InterPro" id="IPR036915">
    <property type="entry name" value="Cyclin-like_sf"/>
</dbReference>
<name>A0A078BBU0_STYLE</name>
<feature type="region of interest" description="Disordered" evidence="2">
    <location>
        <begin position="1"/>
        <end position="63"/>
    </location>
</feature>
<dbReference type="SMART" id="SM00385">
    <property type="entry name" value="CYCLIN"/>
    <property type="match status" value="1"/>
</dbReference>
<keyword evidence="1" id="KW-0195">Cyclin</keyword>
<accession>A0A078BBU0</accession>
<protein>
    <recommendedName>
        <fullName evidence="3">Cyclin-like domain-containing protein</fullName>
    </recommendedName>
</protein>
<gene>
    <name evidence="4" type="primary">Contig16595.g17668</name>
    <name evidence="4" type="ORF">STYLEM_19868</name>
</gene>
<dbReference type="EMBL" id="CCKQ01018743">
    <property type="protein sequence ID" value="CDW90722.1"/>
    <property type="molecule type" value="Genomic_DNA"/>
</dbReference>
<evidence type="ECO:0000256" key="1">
    <source>
        <dbReference type="RuleBase" id="RU000383"/>
    </source>
</evidence>
<evidence type="ECO:0000256" key="2">
    <source>
        <dbReference type="SAM" id="MobiDB-lite"/>
    </source>
</evidence>
<dbReference type="InterPro" id="IPR013763">
    <property type="entry name" value="Cyclin-like_dom"/>
</dbReference>
<reference evidence="4 5" key="1">
    <citation type="submission" date="2014-06" db="EMBL/GenBank/DDBJ databases">
        <authorList>
            <person name="Swart Estienne"/>
        </authorList>
    </citation>
    <scope>NUCLEOTIDE SEQUENCE [LARGE SCALE GENOMIC DNA]</scope>
    <source>
        <strain evidence="4 5">130c</strain>
    </source>
</reference>
<dbReference type="Proteomes" id="UP000039865">
    <property type="component" value="Unassembled WGS sequence"/>
</dbReference>
<evidence type="ECO:0000259" key="3">
    <source>
        <dbReference type="SMART" id="SM00385"/>
    </source>
</evidence>
<dbReference type="AlphaFoldDB" id="A0A078BBU0"/>